<dbReference type="OrthoDB" id="5506343at2"/>
<dbReference type="Proteomes" id="UP000237968">
    <property type="component" value="Unassembled WGS sequence"/>
</dbReference>
<comment type="caution">
    <text evidence="1">The sequence shown here is derived from an EMBL/GenBank/DDBJ whole genome shotgun (WGS) entry which is preliminary data.</text>
</comment>
<evidence type="ECO:0000313" key="1">
    <source>
        <dbReference type="EMBL" id="PRP96541.1"/>
    </source>
</evidence>
<protein>
    <submittedName>
        <fullName evidence="1">Uncharacterized protein</fullName>
    </submittedName>
</protein>
<dbReference type="RefSeq" id="WP_106392958.1">
    <property type="nucleotide sequence ID" value="NZ_PVNK01000165.1"/>
</dbReference>
<reference evidence="1 2" key="1">
    <citation type="submission" date="2018-03" db="EMBL/GenBank/DDBJ databases">
        <title>Draft Genome Sequences of the Obligatory Marine Myxobacteria Enhygromyxa salina SWB005.</title>
        <authorList>
            <person name="Poehlein A."/>
            <person name="Moghaddam J.A."/>
            <person name="Harms H."/>
            <person name="Alanjari M."/>
            <person name="Koenig G.M."/>
            <person name="Daniel R."/>
            <person name="Schaeberle T.F."/>
        </authorList>
    </citation>
    <scope>NUCLEOTIDE SEQUENCE [LARGE SCALE GENOMIC DNA]</scope>
    <source>
        <strain evidence="1 2">SWB005</strain>
    </source>
</reference>
<organism evidence="1 2">
    <name type="scientific">Enhygromyxa salina</name>
    <dbReference type="NCBI Taxonomy" id="215803"/>
    <lineage>
        <taxon>Bacteria</taxon>
        <taxon>Pseudomonadati</taxon>
        <taxon>Myxococcota</taxon>
        <taxon>Polyangia</taxon>
        <taxon>Nannocystales</taxon>
        <taxon>Nannocystaceae</taxon>
        <taxon>Enhygromyxa</taxon>
    </lineage>
</organism>
<keyword evidence="2" id="KW-1185">Reference proteome</keyword>
<dbReference type="EMBL" id="PVNK01000165">
    <property type="protein sequence ID" value="PRP96541.1"/>
    <property type="molecule type" value="Genomic_DNA"/>
</dbReference>
<accession>A0A2S9XV02</accession>
<name>A0A2S9XV02_9BACT</name>
<evidence type="ECO:0000313" key="2">
    <source>
        <dbReference type="Proteomes" id="UP000237968"/>
    </source>
</evidence>
<dbReference type="AlphaFoldDB" id="A0A2S9XV02"/>
<proteinExistence type="predicted"/>
<gene>
    <name evidence="1" type="ORF">ENSA5_36170</name>
</gene>
<sequence>MDTANINEQIDAALAIEARKGHLANYLQDRADERGHSLGAKERREALELFEGYVRSVPELLATAVASSHGTPVQDTMSQVMRAAAAYWDEPDDLIPNELGLLGLLDDAYFTLRILQLVSERLAAETGQTLVEDDLSSLDAVVRDILGDLSDVLDELVTLTMTNAPIDELIAKVAEYSGSFILQSAQTSFTGLSIAGLVETRLSFAADPDDTLRDDLIDTLESVTKRFAVQTRSEASVLALHEDAIAGTKALAQVLDDHPRASSSDNEAIVALLIGALVVRIMAGEPADRAFIERCVDLMLED</sequence>